<keyword evidence="3" id="KW-0833">Ubl conjugation pathway</keyword>
<accession>F4KSA7</accession>
<evidence type="ECO:0000256" key="3">
    <source>
        <dbReference type="ARBA" id="ARBA00022786"/>
    </source>
</evidence>
<dbReference type="Pfam" id="PF05048">
    <property type="entry name" value="NosD"/>
    <property type="match status" value="1"/>
</dbReference>
<dbReference type="Proteomes" id="UP000008461">
    <property type="component" value="Chromosome"/>
</dbReference>
<dbReference type="InterPro" id="IPR051550">
    <property type="entry name" value="SCF-Subunits/Alg-Epimerases"/>
</dbReference>
<dbReference type="SMART" id="SM00722">
    <property type="entry name" value="CASH"/>
    <property type="match status" value="2"/>
</dbReference>
<evidence type="ECO:0000259" key="4">
    <source>
        <dbReference type="SMART" id="SM00722"/>
    </source>
</evidence>
<dbReference type="HOGENOM" id="CLU_041882_1_1_10"/>
<organism evidence="5 6">
    <name type="scientific">Haliscomenobacter hydrossis (strain ATCC 27775 / DSM 1100 / LMG 10767 / O)</name>
    <dbReference type="NCBI Taxonomy" id="760192"/>
    <lineage>
        <taxon>Bacteria</taxon>
        <taxon>Pseudomonadati</taxon>
        <taxon>Bacteroidota</taxon>
        <taxon>Saprospiria</taxon>
        <taxon>Saprospirales</taxon>
        <taxon>Haliscomenobacteraceae</taxon>
        <taxon>Haliscomenobacter</taxon>
    </lineage>
</organism>
<dbReference type="InterPro" id="IPR006626">
    <property type="entry name" value="PbH1"/>
</dbReference>
<gene>
    <name evidence="5" type="ordered locus">Halhy_5485</name>
</gene>
<dbReference type="InterPro" id="IPR026464">
    <property type="entry name" value="NosD_copper_fam"/>
</dbReference>
<dbReference type="AlphaFoldDB" id="F4KSA7"/>
<keyword evidence="6" id="KW-1185">Reference proteome</keyword>
<keyword evidence="2" id="KW-0677">Repeat</keyword>
<reference key="2">
    <citation type="submission" date="2011-04" db="EMBL/GenBank/DDBJ databases">
        <title>Complete sequence of chromosome of Haliscomenobacter hydrossis DSM 1100.</title>
        <authorList>
            <consortium name="US DOE Joint Genome Institute (JGI-PGF)"/>
            <person name="Lucas S."/>
            <person name="Han J."/>
            <person name="Lapidus A."/>
            <person name="Bruce D."/>
            <person name="Goodwin L."/>
            <person name="Pitluck S."/>
            <person name="Peters L."/>
            <person name="Kyrpides N."/>
            <person name="Mavromatis K."/>
            <person name="Ivanova N."/>
            <person name="Ovchinnikova G."/>
            <person name="Pagani I."/>
            <person name="Daligault H."/>
            <person name="Detter J.C."/>
            <person name="Han C."/>
            <person name="Land M."/>
            <person name="Hauser L."/>
            <person name="Markowitz V."/>
            <person name="Cheng J.-F."/>
            <person name="Hugenholtz P."/>
            <person name="Woyke T."/>
            <person name="Wu D."/>
            <person name="Verbarg S."/>
            <person name="Frueling A."/>
            <person name="Brambilla E."/>
            <person name="Klenk H.-P."/>
            <person name="Eisen J.A."/>
        </authorList>
    </citation>
    <scope>NUCLEOTIDE SEQUENCE</scope>
    <source>
        <strain>DSM 1100</strain>
    </source>
</reference>
<dbReference type="EMBL" id="CP002691">
    <property type="protein sequence ID" value="AEE53310.1"/>
    <property type="molecule type" value="Genomic_DNA"/>
</dbReference>
<dbReference type="Gene3D" id="2.160.20.10">
    <property type="entry name" value="Single-stranded right-handed beta-helix, Pectin lyase-like"/>
    <property type="match status" value="1"/>
</dbReference>
<comment type="pathway">
    <text evidence="1">Protein modification; protein ubiquitination.</text>
</comment>
<dbReference type="NCBIfam" id="TIGR04247">
    <property type="entry name" value="NosD_copper_fam"/>
    <property type="match status" value="1"/>
</dbReference>
<dbReference type="InterPro" id="IPR022441">
    <property type="entry name" value="Para_beta_helix_rpt-2"/>
</dbReference>
<name>F4KSA7_HALH1</name>
<evidence type="ECO:0000313" key="6">
    <source>
        <dbReference type="Proteomes" id="UP000008461"/>
    </source>
</evidence>
<evidence type="ECO:0000256" key="2">
    <source>
        <dbReference type="ARBA" id="ARBA00022737"/>
    </source>
</evidence>
<dbReference type="SMART" id="SM00710">
    <property type="entry name" value="PbH1"/>
    <property type="match status" value="8"/>
</dbReference>
<dbReference type="PANTHER" id="PTHR22990:SF15">
    <property type="entry name" value="F-BOX ONLY PROTEIN 10"/>
    <property type="match status" value="1"/>
</dbReference>
<sequence>MRTPFFILSIFLITNLGAKTIQVAPGASIQQAIDRATAGDTVLVRAGTYYQYGIKINKSLTLLGQDKPLLDASGQGEIITISADKVVVKGFHFQRTGRTSITDWAAVKVLSAKYVQVLNNHISQSYFGIYFSNADHCTARNNTIEGKPSEEQNTGNGIHAWKCNHLSFSDNTVKGHRDGIYLEFVTESHMQRNFCQNNIRYGLHFMFSHNNTYSYNRFRENGAGVAVMYTRNVVMQHNHFEQNWGSAAYGLLLKDISDSKIEYNTFDNNTTGIYMEGSSRIHLAYNTLENNGWALRIQANCSDNVFEKNNFLANTFDVATNGGTVLNRFSHNYWDQYAGYDLNRDGVGDVPYHPVSLYAMIVERIPAGLMFLHSFVVRLIEESEKIFPSLTPSELKDSSPLLKPIKR</sequence>
<dbReference type="InterPro" id="IPR011050">
    <property type="entry name" value="Pectin_lyase_fold/virulence"/>
</dbReference>
<feature type="domain" description="Carbohydrate-binding/sugar hydrolysis" evidence="4">
    <location>
        <begin position="219"/>
        <end position="350"/>
    </location>
</feature>
<dbReference type="PANTHER" id="PTHR22990">
    <property type="entry name" value="F-BOX ONLY PROTEIN"/>
    <property type="match status" value="1"/>
</dbReference>
<dbReference type="InterPro" id="IPR007742">
    <property type="entry name" value="NosD_dom"/>
</dbReference>
<feature type="domain" description="Carbohydrate-binding/sugar hydrolysis" evidence="4">
    <location>
        <begin position="36"/>
        <end position="183"/>
    </location>
</feature>
<proteinExistence type="predicted"/>
<dbReference type="OrthoDB" id="9767990at2"/>
<protein>
    <submittedName>
        <fullName evidence="5">Parallel beta-helix repeat protein</fullName>
    </submittedName>
</protein>
<dbReference type="eggNOG" id="COG3420">
    <property type="taxonomic scope" value="Bacteria"/>
</dbReference>
<reference evidence="5 6" key="1">
    <citation type="journal article" date="2011" name="Stand. Genomic Sci.">
        <title>Complete genome sequence of Haliscomenobacter hydrossis type strain (O).</title>
        <authorList>
            <consortium name="US DOE Joint Genome Institute (JGI-PGF)"/>
            <person name="Daligault H."/>
            <person name="Lapidus A."/>
            <person name="Zeytun A."/>
            <person name="Nolan M."/>
            <person name="Lucas S."/>
            <person name="Del Rio T.G."/>
            <person name="Tice H."/>
            <person name="Cheng J.F."/>
            <person name="Tapia R."/>
            <person name="Han C."/>
            <person name="Goodwin L."/>
            <person name="Pitluck S."/>
            <person name="Liolios K."/>
            <person name="Pagani I."/>
            <person name="Ivanova N."/>
            <person name="Huntemann M."/>
            <person name="Mavromatis K."/>
            <person name="Mikhailova N."/>
            <person name="Pati A."/>
            <person name="Chen A."/>
            <person name="Palaniappan K."/>
            <person name="Land M."/>
            <person name="Hauser L."/>
            <person name="Brambilla E.M."/>
            <person name="Rohde M."/>
            <person name="Verbarg S."/>
            <person name="Goker M."/>
            <person name="Bristow J."/>
            <person name="Eisen J.A."/>
            <person name="Markowitz V."/>
            <person name="Hugenholtz P."/>
            <person name="Kyrpides N.C."/>
            <person name="Klenk H.P."/>
            <person name="Woyke T."/>
        </authorList>
    </citation>
    <scope>NUCLEOTIDE SEQUENCE [LARGE SCALE GENOMIC DNA]</scope>
    <source>
        <strain evidence="6">ATCC 27775 / DSM 1100 / LMG 10767 / O</strain>
    </source>
</reference>
<dbReference type="RefSeq" id="WP_013767840.1">
    <property type="nucleotide sequence ID" value="NC_015510.1"/>
</dbReference>
<dbReference type="InterPro" id="IPR006633">
    <property type="entry name" value="Carb-bd_sugar_hydrolysis-dom"/>
</dbReference>
<evidence type="ECO:0000313" key="5">
    <source>
        <dbReference type="EMBL" id="AEE53310.1"/>
    </source>
</evidence>
<dbReference type="InterPro" id="IPR012334">
    <property type="entry name" value="Pectin_lyas_fold"/>
</dbReference>
<dbReference type="KEGG" id="hhy:Halhy_5485"/>
<evidence type="ECO:0000256" key="1">
    <source>
        <dbReference type="ARBA" id="ARBA00004906"/>
    </source>
</evidence>
<dbReference type="STRING" id="760192.Halhy_5485"/>
<dbReference type="SUPFAM" id="SSF51126">
    <property type="entry name" value="Pectin lyase-like"/>
    <property type="match status" value="1"/>
</dbReference>
<dbReference type="NCBIfam" id="TIGR03804">
    <property type="entry name" value="para_beta_helix"/>
    <property type="match status" value="2"/>
</dbReference>